<evidence type="ECO:0000313" key="3">
    <source>
        <dbReference type="Proteomes" id="UP000233469"/>
    </source>
</evidence>
<feature type="chain" id="PRO_5014741865" evidence="1">
    <location>
        <begin position="21"/>
        <end position="218"/>
    </location>
</feature>
<organism evidence="2 3">
    <name type="scientific">Rhizophagus irregularis</name>
    <dbReference type="NCBI Taxonomy" id="588596"/>
    <lineage>
        <taxon>Eukaryota</taxon>
        <taxon>Fungi</taxon>
        <taxon>Fungi incertae sedis</taxon>
        <taxon>Mucoromycota</taxon>
        <taxon>Glomeromycotina</taxon>
        <taxon>Glomeromycetes</taxon>
        <taxon>Glomerales</taxon>
        <taxon>Glomeraceae</taxon>
        <taxon>Rhizophagus</taxon>
    </lineage>
</organism>
<name>A0A2N1N6X8_9GLOM</name>
<reference evidence="2 3" key="2">
    <citation type="submission" date="2017-10" db="EMBL/GenBank/DDBJ databases">
        <title>Extensive intraspecific genome diversity in a model arbuscular mycorrhizal fungus.</title>
        <authorList>
            <person name="Chen E.C.H."/>
            <person name="Morin E."/>
            <person name="Baudet D."/>
            <person name="Noel J."/>
            <person name="Ndikumana S."/>
            <person name="Charron P."/>
            <person name="St-Onge C."/>
            <person name="Giorgi J."/>
            <person name="Grigoriev I.V."/>
            <person name="Roux C."/>
            <person name="Martin F.M."/>
            <person name="Corradi N."/>
        </authorList>
    </citation>
    <scope>NUCLEOTIDE SEQUENCE [LARGE SCALE GENOMIC DNA]</scope>
    <source>
        <strain evidence="2 3">C2</strain>
    </source>
</reference>
<proteinExistence type="predicted"/>
<accession>A0A2N1N6X8</accession>
<protein>
    <submittedName>
        <fullName evidence="2">Uncharacterized protein</fullName>
    </submittedName>
</protein>
<sequence length="218" mass="23760">MTIFILVIVISVMYVGWSVGVWEGVRGCGSAGWECGSVRVWECGSVGVQVGSVEVGVWECESVGLCVCGLGVWESVVWECGLGVWVGSASGCGSVRVWCESVSWECRVYVGWECGWCGSAWVRVGSVGVGVWVGVRSAGWKCGSVGGCEECGWKWECGSVGWEWSCDAIISKFPIQSGRVKPVTRLETLKISYFFFTTPYDPLRSIIRNMTLILNIFT</sequence>
<evidence type="ECO:0000313" key="2">
    <source>
        <dbReference type="EMBL" id="PKK69675.1"/>
    </source>
</evidence>
<dbReference type="VEuPathDB" id="FungiDB:FUN_003591"/>
<keyword evidence="1" id="KW-0732">Signal</keyword>
<feature type="signal peptide" evidence="1">
    <location>
        <begin position="1"/>
        <end position="20"/>
    </location>
</feature>
<dbReference type="Proteomes" id="UP000233469">
    <property type="component" value="Unassembled WGS sequence"/>
</dbReference>
<reference evidence="2 3" key="1">
    <citation type="submission" date="2016-04" db="EMBL/GenBank/DDBJ databases">
        <title>Genome analyses suggest a sexual origin of heterokaryosis in a supposedly ancient asexual fungus.</title>
        <authorList>
            <person name="Ropars J."/>
            <person name="Sedzielewska K."/>
            <person name="Noel J."/>
            <person name="Charron P."/>
            <person name="Farinelli L."/>
            <person name="Marton T."/>
            <person name="Kruger M."/>
            <person name="Pelin A."/>
            <person name="Brachmann A."/>
            <person name="Corradi N."/>
        </authorList>
    </citation>
    <scope>NUCLEOTIDE SEQUENCE [LARGE SCALE GENOMIC DNA]</scope>
    <source>
        <strain evidence="2 3">C2</strain>
    </source>
</reference>
<comment type="caution">
    <text evidence="2">The sequence shown here is derived from an EMBL/GenBank/DDBJ whole genome shotgun (WGS) entry which is preliminary data.</text>
</comment>
<gene>
    <name evidence="2" type="ORF">RhiirC2_712486</name>
</gene>
<evidence type="ECO:0000256" key="1">
    <source>
        <dbReference type="SAM" id="SignalP"/>
    </source>
</evidence>
<dbReference type="EMBL" id="LLXL01000700">
    <property type="protein sequence ID" value="PKK69675.1"/>
    <property type="molecule type" value="Genomic_DNA"/>
</dbReference>
<dbReference type="AlphaFoldDB" id="A0A2N1N6X8"/>